<keyword evidence="1 6" id="KW-0378">Hydrolase</keyword>
<dbReference type="InterPro" id="IPR008902">
    <property type="entry name" value="Rhamnosid_concanavalin"/>
</dbReference>
<dbReference type="Pfam" id="PF25788">
    <property type="entry name" value="Ig_Rha78A_N"/>
    <property type="match status" value="1"/>
</dbReference>
<dbReference type="PANTHER" id="PTHR33307:SF6">
    <property type="entry name" value="ALPHA-RHAMNOSIDASE (EUROFUNG)-RELATED"/>
    <property type="match status" value="1"/>
</dbReference>
<dbReference type="EMBL" id="CP079216">
    <property type="protein sequence ID" value="QXT63805.1"/>
    <property type="molecule type" value="Genomic_DNA"/>
</dbReference>
<evidence type="ECO:0000259" key="3">
    <source>
        <dbReference type="Pfam" id="PF08531"/>
    </source>
</evidence>
<dbReference type="Pfam" id="PF08531">
    <property type="entry name" value="Bac_rhamnosid_N"/>
    <property type="match status" value="1"/>
</dbReference>
<evidence type="ECO:0000259" key="4">
    <source>
        <dbReference type="Pfam" id="PF17389"/>
    </source>
</evidence>
<evidence type="ECO:0000259" key="5">
    <source>
        <dbReference type="Pfam" id="PF17390"/>
    </source>
</evidence>
<dbReference type="PANTHER" id="PTHR33307">
    <property type="entry name" value="ALPHA-RHAMNOSIDASE (EUROFUNG)"/>
    <property type="match status" value="1"/>
</dbReference>
<evidence type="ECO:0000256" key="1">
    <source>
        <dbReference type="ARBA" id="ARBA00022801"/>
    </source>
</evidence>
<sequence>MPHIEVASPRLEHGPAVAANPTPRISWVTTTAPDGWRQLAAEVSFATGDRTVTVTLDGPDQVLVAWPFAPLAPRQRGELRVRVRGEEGWSPWTAPAPVWATFLGDDEWQASFISLPDPVRQAQPAQLRRGFTVRDGLTNATWYATAHGAYQARVNGAVVDDQILKPGWTPYQFRLVHETTDVTSLLQAGENSLDISLTGGWYCEEFGFQGQSAPFYGDQPSVAGQLRLEYADGSTEWIVTDGSWQASGSGPLVSAGLYVGETYDARRTATDWGPADVRDAGVTPGPRTSPAVRVTGTVPVQEVITSPAGRTILDFGQNLVGRLRITVRGAAGDTVTLRHAEVLEDGELGVRPLRRATSTDRYTLAGGGEESYAPTFTFHGFRYAEVNGWPGEFDPADIVAEVVGSDLRRTGWFECSDSRVNRLHENVVWGMRSNFLYLPTDCPQRDERLGWTGDIQVFAPTASFLFDCDAFLASWLEDLALEQRAAGGVPFIVPDVLGSGTVPAAAWGDAATVVPSVLHERFADRGVVERQYPSMQAWVEQLLAIAGERRLWEGGFQFGDWVDPDAPPEDPAKAKADPDLVASGYLYRSTTLLARAAALLGKDADAAHYAAVAEEVRAAWQREYVTPAGRLLSDAQTAYALAIEFGLVDGELRAQMGDRLADLVRRDGYHIGTGFVGTPIIADALSGTGHIAQAGRMLLQTECPSWLYSVEMGATTIWERWDSMLPDGSINPGEMTSFNHYALGSIADWLQRVVGGLAPAEPGYRRVRLQPTPVPGLDSASSTFDGPYGLVSVAWRREGDDLLVTAQVPPNTTADVVLPGRDPFEVASGSHEWRVAWPLDETVPAAVDIDTSLAEIQDDPEAYAAVIGAFEGIDPVVAEDFRLRTRWQGNQSLRSAFALISPTVAGAVADELVRLNERRGLAEVVDAHA</sequence>
<feature type="domain" description="Alpha-L-rhamnosidase C-terminal" evidence="5">
    <location>
        <begin position="756"/>
        <end position="823"/>
    </location>
</feature>
<dbReference type="InterPro" id="IPR035398">
    <property type="entry name" value="Bac_rhamnosid_C"/>
</dbReference>
<proteinExistence type="predicted"/>
<dbReference type="GO" id="GO:0016787">
    <property type="term" value="F:hydrolase activity"/>
    <property type="evidence" value="ECO:0007669"/>
    <property type="project" value="UniProtKB-KW"/>
</dbReference>
<feature type="domain" description="Bacterial alpha-L-rhamnosidase N-terminal" evidence="3">
    <location>
        <begin position="138"/>
        <end position="284"/>
    </location>
</feature>
<feature type="domain" description="Alpha-L-rhamnosidase six-hairpin glycosidase" evidence="4">
    <location>
        <begin position="408"/>
        <end position="754"/>
    </location>
</feature>
<dbReference type="Pfam" id="PF05592">
    <property type="entry name" value="Bac_rhamnosid"/>
    <property type="match status" value="1"/>
</dbReference>
<reference evidence="6 7" key="1">
    <citation type="submission" date="2021-07" db="EMBL/GenBank/DDBJ databases">
        <title>complete genome sequencing of Tessaracoccus sp.J1M15.</title>
        <authorList>
            <person name="Bae J.-W."/>
            <person name="Kim D.-y."/>
        </authorList>
    </citation>
    <scope>NUCLEOTIDE SEQUENCE [LARGE SCALE GENOMIC DNA]</scope>
    <source>
        <strain evidence="6 7">J1M15</strain>
    </source>
</reference>
<keyword evidence="7" id="KW-1185">Reference proteome</keyword>
<evidence type="ECO:0000313" key="7">
    <source>
        <dbReference type="Proteomes" id="UP000824504"/>
    </source>
</evidence>
<protein>
    <submittedName>
        <fullName evidence="6">Glycoside hydrolase family 78 protein</fullName>
    </submittedName>
</protein>
<evidence type="ECO:0000259" key="2">
    <source>
        <dbReference type="Pfam" id="PF05592"/>
    </source>
</evidence>
<dbReference type="Proteomes" id="UP000824504">
    <property type="component" value="Chromosome"/>
</dbReference>
<dbReference type="InterPro" id="IPR035396">
    <property type="entry name" value="Bac_rhamnosid6H"/>
</dbReference>
<organism evidence="6 7">
    <name type="scientific">Tessaracoccus palaemonis</name>
    <dbReference type="NCBI Taxonomy" id="2829499"/>
    <lineage>
        <taxon>Bacteria</taxon>
        <taxon>Bacillati</taxon>
        <taxon>Actinomycetota</taxon>
        <taxon>Actinomycetes</taxon>
        <taxon>Propionibacteriales</taxon>
        <taxon>Propionibacteriaceae</taxon>
        <taxon>Tessaracoccus</taxon>
    </lineage>
</organism>
<dbReference type="RefSeq" id="WP_219083732.1">
    <property type="nucleotide sequence ID" value="NZ_CP079216.1"/>
</dbReference>
<dbReference type="InterPro" id="IPR013737">
    <property type="entry name" value="Bac_rhamnosid_N"/>
</dbReference>
<name>A0ABX8SME9_9ACTN</name>
<dbReference type="Pfam" id="PF17389">
    <property type="entry name" value="Bac_rhamnosid6H"/>
    <property type="match status" value="1"/>
</dbReference>
<dbReference type="PIRSF" id="PIRSF010631">
    <property type="entry name" value="A-rhamnsds"/>
    <property type="match status" value="1"/>
</dbReference>
<gene>
    <name evidence="6" type="ORF">KDB89_04870</name>
</gene>
<feature type="domain" description="Alpha-L-rhamnosidase concanavalin-like" evidence="2">
    <location>
        <begin position="306"/>
        <end position="403"/>
    </location>
</feature>
<dbReference type="Pfam" id="PF17390">
    <property type="entry name" value="Bac_rhamnosid_C"/>
    <property type="match status" value="1"/>
</dbReference>
<accession>A0ABX8SME9</accession>
<dbReference type="InterPro" id="IPR016007">
    <property type="entry name" value="Alpha_rhamnosid"/>
</dbReference>
<evidence type="ECO:0000313" key="6">
    <source>
        <dbReference type="EMBL" id="QXT63805.1"/>
    </source>
</evidence>